<dbReference type="Gene3D" id="1.10.1070.11">
    <property type="entry name" value="Phosphatidylinositol 3-/4-kinase, catalytic domain"/>
    <property type="match status" value="1"/>
</dbReference>
<evidence type="ECO:0000256" key="2">
    <source>
        <dbReference type="ARBA" id="ARBA00012073"/>
    </source>
</evidence>
<keyword evidence="3" id="KW-0808">Transferase</keyword>
<dbReference type="InterPro" id="IPR015433">
    <property type="entry name" value="PI3/4_kinase"/>
</dbReference>
<evidence type="ECO:0000256" key="3">
    <source>
        <dbReference type="ARBA" id="ARBA00022679"/>
    </source>
</evidence>
<evidence type="ECO:0000259" key="8">
    <source>
        <dbReference type="PROSITE" id="PS50290"/>
    </source>
</evidence>
<dbReference type="SUPFAM" id="SSF56112">
    <property type="entry name" value="Protein kinase-like (PK-like)"/>
    <property type="match status" value="1"/>
</dbReference>
<evidence type="ECO:0000256" key="1">
    <source>
        <dbReference type="ARBA" id="ARBA00004184"/>
    </source>
</evidence>
<dbReference type="GO" id="GO:0034271">
    <property type="term" value="C:phosphatidylinositol 3-kinase complex, class III, type I"/>
    <property type="evidence" value="ECO:0007669"/>
    <property type="project" value="TreeGrafter"/>
</dbReference>
<evidence type="ECO:0000256" key="4">
    <source>
        <dbReference type="ARBA" id="ARBA00022741"/>
    </source>
</evidence>
<dbReference type="GO" id="GO:0016303">
    <property type="term" value="F:1-phosphatidylinositol-3-kinase activity"/>
    <property type="evidence" value="ECO:0007669"/>
    <property type="project" value="UniProtKB-EC"/>
</dbReference>
<name>A0A6B2L6W8_9EUKA</name>
<keyword evidence="6" id="KW-0067">ATP-binding</keyword>
<dbReference type="GO" id="GO:0005768">
    <property type="term" value="C:endosome"/>
    <property type="evidence" value="ECO:0007669"/>
    <property type="project" value="TreeGrafter"/>
</dbReference>
<dbReference type="GO" id="GO:0005777">
    <property type="term" value="C:peroxisome"/>
    <property type="evidence" value="ECO:0007669"/>
    <property type="project" value="TreeGrafter"/>
</dbReference>
<protein>
    <recommendedName>
        <fullName evidence="2">phosphatidylinositol 3-kinase</fullName>
        <ecNumber evidence="2">2.7.1.137</ecNumber>
    </recommendedName>
</protein>
<evidence type="ECO:0000256" key="5">
    <source>
        <dbReference type="ARBA" id="ARBA00022777"/>
    </source>
</evidence>
<dbReference type="PANTHER" id="PTHR10048:SF7">
    <property type="entry name" value="PHOSPHATIDYLINOSITOL 3-KINASE CATALYTIC SUBUNIT TYPE 3"/>
    <property type="match status" value="1"/>
</dbReference>
<keyword evidence="5" id="KW-0418">Kinase</keyword>
<dbReference type="GO" id="GO:0000407">
    <property type="term" value="C:phagophore assembly site"/>
    <property type="evidence" value="ECO:0007669"/>
    <property type="project" value="TreeGrafter"/>
</dbReference>
<sequence length="338" mass="38533">MTEMSRTIQTSKLPTRQKIEGIKQALAGQYKSLALFEPMPLPLLPSITVTGIKVETVHVFKTAMAPIRLTFMTTQPINGKNEFTVIFKTRVDLRQDQLVTQLFELMDTLLKKENMDLNLRPYKVLATNKTDGIIECVENCLTVADTIEEHSIQNFLKKYHPDNNSPYGIKPLILDNYVRSCAGYCVLTYILGIGDRHLDNLMITREGVVFHIDFGFILGRDPRPFPPPMQIGPALVEGMGGQNSVHFALFKRYCCTAYKILRKSSSLIINLVSLMIDANIEHIDQREKSILKVQEKFNLNLSDEQANEAFQQLITDSIRILSREISSFKGVYKNYWHS</sequence>
<reference evidence="9" key="1">
    <citation type="journal article" date="2020" name="J. Eukaryot. Microbiol.">
        <title>De novo Sequencing, Assembly and Annotation of the Transcriptome for the Free-Living Testate Amoeba Arcella intermedia.</title>
        <authorList>
            <person name="Ribeiro G.M."/>
            <person name="Porfirio-Sousa A.L."/>
            <person name="Maurer-Alcala X.X."/>
            <person name="Katz L.A."/>
            <person name="Lahr D.J.G."/>
        </authorList>
    </citation>
    <scope>NUCLEOTIDE SEQUENCE</scope>
</reference>
<dbReference type="SMART" id="SM00146">
    <property type="entry name" value="PI3Kc"/>
    <property type="match status" value="1"/>
</dbReference>
<dbReference type="GO" id="GO:0000045">
    <property type="term" value="P:autophagosome assembly"/>
    <property type="evidence" value="ECO:0007669"/>
    <property type="project" value="TreeGrafter"/>
</dbReference>
<dbReference type="InterPro" id="IPR057756">
    <property type="entry name" value="PI3-kinase_type3/VPS34_cat"/>
</dbReference>
<dbReference type="EMBL" id="GIBP01003722">
    <property type="protein sequence ID" value="NDV32691.1"/>
    <property type="molecule type" value="Transcribed_RNA"/>
</dbReference>
<dbReference type="FunFam" id="1.10.1070.11:FF:000002">
    <property type="entry name" value="Phosphatidylinositol 3-kinase catalytic subunit type 3"/>
    <property type="match status" value="1"/>
</dbReference>
<dbReference type="PROSITE" id="PS50290">
    <property type="entry name" value="PI3_4_KINASE_3"/>
    <property type="match status" value="1"/>
</dbReference>
<dbReference type="GO" id="GO:0006897">
    <property type="term" value="P:endocytosis"/>
    <property type="evidence" value="ECO:0007669"/>
    <property type="project" value="TreeGrafter"/>
</dbReference>
<dbReference type="PANTHER" id="PTHR10048">
    <property type="entry name" value="PHOSPHATIDYLINOSITOL KINASE"/>
    <property type="match status" value="1"/>
</dbReference>
<dbReference type="GO" id="GO:0005524">
    <property type="term" value="F:ATP binding"/>
    <property type="evidence" value="ECO:0007669"/>
    <property type="project" value="UniProtKB-KW"/>
</dbReference>
<keyword evidence="4" id="KW-0547">Nucleotide-binding</keyword>
<dbReference type="InterPro" id="IPR036940">
    <property type="entry name" value="PI3/4_kinase_cat_sf"/>
</dbReference>
<dbReference type="CDD" id="cd00896">
    <property type="entry name" value="PI3Kc_III"/>
    <property type="match status" value="1"/>
</dbReference>
<dbReference type="InterPro" id="IPR011009">
    <property type="entry name" value="Kinase-like_dom_sf"/>
</dbReference>
<dbReference type="PROSITE" id="PS00916">
    <property type="entry name" value="PI3_4_KINASE_2"/>
    <property type="match status" value="1"/>
</dbReference>
<proteinExistence type="predicted"/>
<organism evidence="9">
    <name type="scientific">Arcella intermedia</name>
    <dbReference type="NCBI Taxonomy" id="1963864"/>
    <lineage>
        <taxon>Eukaryota</taxon>
        <taxon>Amoebozoa</taxon>
        <taxon>Tubulinea</taxon>
        <taxon>Elardia</taxon>
        <taxon>Arcellinida</taxon>
        <taxon>Sphaerothecina</taxon>
        <taxon>Arcellidae</taxon>
        <taxon>Arcella</taxon>
    </lineage>
</organism>
<dbReference type="EC" id="2.7.1.137" evidence="2"/>
<comment type="subcellular location">
    <subcellularLocation>
        <location evidence="1">Endomembrane system</location>
        <topology evidence="1">Peripheral membrane protein</topology>
    </subcellularLocation>
</comment>
<dbReference type="InterPro" id="IPR000403">
    <property type="entry name" value="PI3/4_kinase_cat_dom"/>
</dbReference>
<feature type="domain" description="PI3K/PI4K catalytic" evidence="8">
    <location>
        <begin position="53"/>
        <end position="322"/>
    </location>
</feature>
<evidence type="ECO:0000256" key="6">
    <source>
        <dbReference type="ARBA" id="ARBA00022840"/>
    </source>
</evidence>
<dbReference type="AlphaFoldDB" id="A0A6B2L6W8"/>
<dbReference type="Gene3D" id="3.30.1010.10">
    <property type="entry name" value="Phosphatidylinositol 3-kinase Catalytic Subunit, Chain A, domain 4"/>
    <property type="match status" value="1"/>
</dbReference>
<dbReference type="GO" id="GO:0034272">
    <property type="term" value="C:phosphatidylinositol 3-kinase complex, class III, type II"/>
    <property type="evidence" value="ECO:0007669"/>
    <property type="project" value="TreeGrafter"/>
</dbReference>
<keyword evidence="7" id="KW-0472">Membrane</keyword>
<dbReference type="FunFam" id="3.30.1010.10:FF:000016">
    <property type="entry name" value="Phosphatidylinositol 3-kinase catalytic subunit type 3"/>
    <property type="match status" value="1"/>
</dbReference>
<dbReference type="Pfam" id="PF00454">
    <property type="entry name" value="PI3_PI4_kinase"/>
    <property type="match status" value="1"/>
</dbReference>
<evidence type="ECO:0000256" key="7">
    <source>
        <dbReference type="ARBA" id="ARBA00023136"/>
    </source>
</evidence>
<dbReference type="GO" id="GO:0048015">
    <property type="term" value="P:phosphatidylinositol-mediated signaling"/>
    <property type="evidence" value="ECO:0007669"/>
    <property type="project" value="TreeGrafter"/>
</dbReference>
<evidence type="ECO:0000313" key="9">
    <source>
        <dbReference type="EMBL" id="NDV32691.1"/>
    </source>
</evidence>
<accession>A0A6B2L6W8</accession>
<dbReference type="InterPro" id="IPR018936">
    <property type="entry name" value="PI3/4_kinase_CS"/>
</dbReference>